<dbReference type="Proteomes" id="UP000582981">
    <property type="component" value="Unassembled WGS sequence"/>
</dbReference>
<evidence type="ECO:0000313" key="1">
    <source>
        <dbReference type="EMBL" id="NWB46396.1"/>
    </source>
</evidence>
<dbReference type="EMBL" id="JACAPU010000011">
    <property type="protein sequence ID" value="NWB46396.1"/>
    <property type="molecule type" value="Genomic_DNA"/>
</dbReference>
<gene>
    <name evidence="1" type="ORF">HX829_07815</name>
</gene>
<protein>
    <submittedName>
        <fullName evidence="1">Uncharacterized protein</fullName>
    </submittedName>
</protein>
<comment type="caution">
    <text evidence="1">The sequence shown here is derived from an EMBL/GenBank/DDBJ whole genome shotgun (WGS) entry which is preliminary data.</text>
</comment>
<sequence>MAVYIEMDKVENTDEYVVYTFGRDPQLGLIRLDKKTEAVYILKECPLDASGRWSEMAAVKLVLLWRCGELPEKTQWAS</sequence>
<organism evidence="1 2">
    <name type="scientific">Pseudomonas gingeri</name>
    <dbReference type="NCBI Taxonomy" id="117681"/>
    <lineage>
        <taxon>Bacteria</taxon>
        <taxon>Pseudomonadati</taxon>
        <taxon>Pseudomonadota</taxon>
        <taxon>Gammaproteobacteria</taxon>
        <taxon>Pseudomonadales</taxon>
        <taxon>Pseudomonadaceae</taxon>
        <taxon>Pseudomonas</taxon>
    </lineage>
</organism>
<reference evidence="1 2" key="1">
    <citation type="submission" date="2020-04" db="EMBL/GenBank/DDBJ databases">
        <title>Molecular characterization of pseudomonads from Agaricus bisporus reveal novel blotch 2 pathogens in Western Europe.</title>
        <authorList>
            <person name="Taparia T."/>
            <person name="Krijger M."/>
            <person name="Haynes E."/>
            <person name="Elpinstone J.G."/>
            <person name="Noble R."/>
            <person name="Van Der Wolf J."/>
        </authorList>
    </citation>
    <scope>NUCLEOTIDE SEQUENCE [LARGE SCALE GENOMIC DNA]</scope>
    <source>
        <strain evidence="1 2">F1001</strain>
    </source>
</reference>
<evidence type="ECO:0000313" key="2">
    <source>
        <dbReference type="Proteomes" id="UP000582981"/>
    </source>
</evidence>
<proteinExistence type="predicted"/>
<name>A0A7Y7WBQ3_9PSED</name>
<dbReference type="AlphaFoldDB" id="A0A7Y7WBQ3"/>
<accession>A0A7Y7WBQ3</accession>